<dbReference type="PROSITE" id="PS51257">
    <property type="entry name" value="PROKAR_LIPOPROTEIN"/>
    <property type="match status" value="1"/>
</dbReference>
<evidence type="ECO:0000256" key="3">
    <source>
        <dbReference type="SAM" id="SignalP"/>
    </source>
</evidence>
<dbReference type="SUPFAM" id="SSF89372">
    <property type="entry name" value="Fucose-specific lectin"/>
    <property type="match status" value="1"/>
</dbReference>
<evidence type="ECO:0000256" key="1">
    <source>
        <dbReference type="ARBA" id="ARBA00022833"/>
    </source>
</evidence>
<keyword evidence="3" id="KW-0732">Signal</keyword>
<proteinExistence type="predicted"/>
<evidence type="ECO:0000313" key="4">
    <source>
        <dbReference type="EMBL" id="WTU44782.1"/>
    </source>
</evidence>
<reference evidence="4" key="1">
    <citation type="submission" date="2022-10" db="EMBL/GenBank/DDBJ databases">
        <title>The complete genomes of actinobacterial strains from the NBC collection.</title>
        <authorList>
            <person name="Joergensen T.S."/>
            <person name="Alvarez Arevalo M."/>
            <person name="Sterndorff E.B."/>
            <person name="Faurdal D."/>
            <person name="Vuksanovic O."/>
            <person name="Mourched A.-S."/>
            <person name="Charusanti P."/>
            <person name="Shaw S."/>
            <person name="Blin K."/>
            <person name="Weber T."/>
        </authorList>
    </citation>
    <scope>NUCLEOTIDE SEQUENCE</scope>
    <source>
        <strain evidence="4">NBC_00060</strain>
    </source>
</reference>
<name>A0AAU2HB96_9ACTN</name>
<dbReference type="PANTHER" id="PTHR12993">
    <property type="entry name" value="N-ACETYLGLUCOSAMINYL-PHOSPHATIDYLINOSITOL DE-N-ACETYLASE-RELATED"/>
    <property type="match status" value="1"/>
</dbReference>
<dbReference type="GO" id="GO:0016811">
    <property type="term" value="F:hydrolase activity, acting on carbon-nitrogen (but not peptide) bonds, in linear amides"/>
    <property type="evidence" value="ECO:0007669"/>
    <property type="project" value="TreeGrafter"/>
</dbReference>
<dbReference type="GO" id="GO:0016137">
    <property type="term" value="P:glycoside metabolic process"/>
    <property type="evidence" value="ECO:0007669"/>
    <property type="project" value="UniProtKB-ARBA"/>
</dbReference>
<dbReference type="PANTHER" id="PTHR12993:SF26">
    <property type="entry name" value="1D-MYO-INOSITOL 2-ACETAMIDO-2-DEOXY-ALPHA-D-GLUCOPYRANOSIDE DEACETYLASE"/>
    <property type="match status" value="1"/>
</dbReference>
<dbReference type="InterPro" id="IPR003737">
    <property type="entry name" value="GlcNAc_PI_deacetylase-related"/>
</dbReference>
<feature type="region of interest" description="Disordered" evidence="2">
    <location>
        <begin position="679"/>
        <end position="700"/>
    </location>
</feature>
<sequence>MPPQPARRALIAGFIALSAAISACTPASSTLASPPVHKRGTVLAARDGSSGVRVMQILAHPDDDLYFMNPELQQSIDANDQLVSVYVTSGEAEGFNKIPGRKSPKPSVANYSGARRQGLRQAYAFMATGDTKAPWARQVTTLPDGTPIEVDALSHHPGIRLIFLGVSQHSSTHGAPNRDLRRLWEDPHTVTRTLVGTGSPVRASHTVTRAGLIDALVHLMDSYRPTLVRTMDPDPDMQVRDAKHRAHHDQRGYSDHPDHTAAALFTYAALDRYRAPHAVTAFRGYYNERWPQGLPAQIIRGKANVLNAYGGSPQGCDDKAFGGCGDYDVGRDRSYGTGWLQRTSLRYPTAAPQLRQGADGRLTAFAVLGGQAAMWQETEPGGGRWTAPKLLAGKGLLPGLTASLTRDGRWQLFAERVASLGAAAKDNRREIVMTEQPRQGGPFRAWVSLGAPDRDPEHGRRVGGPVVTRGADGTTWLFVRNWAKGVSVRSQHAGGTWSNWSDLGGAEVQEGLSAVTDAKGVVHVFGAGHHTVRHWVQRSPGGPFVLAPTGLPAPADPPTALARPDGSLLLAFRAARTARLLVRTLPAGGGAWRDERVDLGSRGYGALALHSIPGGVLLAARNNDGGTSLVTLGTGRPPHWSTVPGAVVGAASLATDSANRAVLAQLAPDATLHTRAIPDGIPVEQEDRQRGKSVDQAASW</sequence>
<feature type="signal peptide" evidence="3">
    <location>
        <begin position="1"/>
        <end position="32"/>
    </location>
</feature>
<dbReference type="EMBL" id="CP108253">
    <property type="protein sequence ID" value="WTU44782.1"/>
    <property type="molecule type" value="Genomic_DNA"/>
</dbReference>
<dbReference type="Pfam" id="PF02585">
    <property type="entry name" value="PIG-L"/>
    <property type="match status" value="1"/>
</dbReference>
<dbReference type="AlphaFoldDB" id="A0AAU2HB96"/>
<feature type="chain" id="PRO_5043692996" evidence="3">
    <location>
        <begin position="33"/>
        <end position="700"/>
    </location>
</feature>
<dbReference type="SUPFAM" id="SSF102588">
    <property type="entry name" value="LmbE-like"/>
    <property type="match status" value="1"/>
</dbReference>
<protein>
    <submittedName>
        <fullName evidence="4">PIG-L family deacetylase</fullName>
    </submittedName>
</protein>
<organism evidence="4">
    <name type="scientific">Streptomyces sp. NBC_00060</name>
    <dbReference type="NCBI Taxonomy" id="2975636"/>
    <lineage>
        <taxon>Bacteria</taxon>
        <taxon>Bacillati</taxon>
        <taxon>Actinomycetota</taxon>
        <taxon>Actinomycetes</taxon>
        <taxon>Kitasatosporales</taxon>
        <taxon>Streptomycetaceae</taxon>
        <taxon>Streptomyces</taxon>
    </lineage>
</organism>
<accession>A0AAU2HB96</accession>
<dbReference type="Gene3D" id="3.40.50.10320">
    <property type="entry name" value="LmbE-like"/>
    <property type="match status" value="1"/>
</dbReference>
<keyword evidence="1" id="KW-0862">Zinc</keyword>
<dbReference type="InterPro" id="IPR024078">
    <property type="entry name" value="LmbE-like_dom_sf"/>
</dbReference>
<evidence type="ECO:0000256" key="2">
    <source>
        <dbReference type="SAM" id="MobiDB-lite"/>
    </source>
</evidence>
<gene>
    <name evidence="4" type="ORF">OHV25_36920</name>
</gene>